<dbReference type="EMBL" id="ML736798">
    <property type="protein sequence ID" value="KAE8401620.1"/>
    <property type="molecule type" value="Genomic_DNA"/>
</dbReference>
<accession>A0A5N7D5D9</accession>
<dbReference type="GO" id="GO:0008757">
    <property type="term" value="F:S-adenosylmethionine-dependent methyltransferase activity"/>
    <property type="evidence" value="ECO:0007669"/>
    <property type="project" value="InterPro"/>
</dbReference>
<sequence length="218" mass="24250">MTDSQLVALWYNQKAALEHNRLNDYHLEFSISLRVIDQCCSASVELARQGHSVTLVYISRSELELAKSFAIESGPQTVFTTSTYDLILCQGPMHHLLAESERTQVLCACASMLRANGIVVVAFVMQCAHLRGIAQRDPDRLAVEFDIFYREYLSSGRYTRNLSVASYHTNADGILRTQDSVELALARVVPCEGFLGRGLAGKLGDLPPDVYERCDVVC</sequence>
<reference evidence="2 3" key="1">
    <citation type="submission" date="2019-04" db="EMBL/GenBank/DDBJ databases">
        <authorList>
            <consortium name="DOE Joint Genome Institute"/>
            <person name="Mondo S."/>
            <person name="Kjaerbolling I."/>
            <person name="Vesth T."/>
            <person name="Frisvad J.C."/>
            <person name="Nybo J.L."/>
            <person name="Theobald S."/>
            <person name="Kildgaard S."/>
            <person name="Isbrandt T."/>
            <person name="Kuo A."/>
            <person name="Sato A."/>
            <person name="Lyhne E.K."/>
            <person name="Kogle M.E."/>
            <person name="Wiebenga A."/>
            <person name="Kun R.S."/>
            <person name="Lubbers R.J."/>
            <person name="Makela M.R."/>
            <person name="Barry K."/>
            <person name="Chovatia M."/>
            <person name="Clum A."/>
            <person name="Daum C."/>
            <person name="Haridas S."/>
            <person name="He G."/>
            <person name="LaButti K."/>
            <person name="Lipzen A."/>
            <person name="Riley R."/>
            <person name="Salamov A."/>
            <person name="Simmons B.A."/>
            <person name="Magnuson J.K."/>
            <person name="Henrissat B."/>
            <person name="Mortensen U.H."/>
            <person name="Larsen T.O."/>
            <person name="Devries R.P."/>
            <person name="Grigoriev I.V."/>
            <person name="Machida M."/>
            <person name="Baker S.E."/>
            <person name="Andersen M.R."/>
            <person name="Cantor M.N."/>
            <person name="Hua S.X."/>
        </authorList>
    </citation>
    <scope>NUCLEOTIDE SEQUENCE [LARGE SCALE GENOMIC DNA]</scope>
    <source>
        <strain evidence="2 3">CBS 119388</strain>
    </source>
</reference>
<dbReference type="Proteomes" id="UP000325579">
    <property type="component" value="Unassembled WGS sequence"/>
</dbReference>
<protein>
    <recommendedName>
        <fullName evidence="1">Methyltransferase type 11 domain-containing protein</fullName>
    </recommendedName>
</protein>
<dbReference type="InterPro" id="IPR013216">
    <property type="entry name" value="Methyltransf_11"/>
</dbReference>
<dbReference type="OrthoDB" id="3436015at2759"/>
<dbReference type="GeneID" id="43669755"/>
<feature type="domain" description="Methyltransferase type 11" evidence="1">
    <location>
        <begin position="43"/>
        <end position="121"/>
    </location>
</feature>
<dbReference type="CDD" id="cd02440">
    <property type="entry name" value="AdoMet_MTases"/>
    <property type="match status" value="1"/>
</dbReference>
<proteinExistence type="predicted"/>
<dbReference type="SUPFAM" id="SSF53335">
    <property type="entry name" value="S-adenosyl-L-methionine-dependent methyltransferases"/>
    <property type="match status" value="1"/>
</dbReference>
<dbReference type="AlphaFoldDB" id="A0A5N7D5D9"/>
<dbReference type="InterPro" id="IPR029063">
    <property type="entry name" value="SAM-dependent_MTases_sf"/>
</dbReference>
<evidence type="ECO:0000313" key="2">
    <source>
        <dbReference type="EMBL" id="KAE8401620.1"/>
    </source>
</evidence>
<dbReference type="RefSeq" id="XP_031938939.1">
    <property type="nucleotide sequence ID" value="XM_032085064.1"/>
</dbReference>
<organism evidence="2 3">
    <name type="scientific">Aspergillus pseudonomiae</name>
    <dbReference type="NCBI Taxonomy" id="1506151"/>
    <lineage>
        <taxon>Eukaryota</taxon>
        <taxon>Fungi</taxon>
        <taxon>Dikarya</taxon>
        <taxon>Ascomycota</taxon>
        <taxon>Pezizomycotina</taxon>
        <taxon>Eurotiomycetes</taxon>
        <taxon>Eurotiomycetidae</taxon>
        <taxon>Eurotiales</taxon>
        <taxon>Aspergillaceae</taxon>
        <taxon>Aspergillus</taxon>
        <taxon>Aspergillus subgen. Circumdati</taxon>
    </lineage>
</organism>
<dbReference type="Gene3D" id="3.40.50.150">
    <property type="entry name" value="Vaccinia Virus protein VP39"/>
    <property type="match status" value="1"/>
</dbReference>
<dbReference type="Pfam" id="PF08241">
    <property type="entry name" value="Methyltransf_11"/>
    <property type="match status" value="1"/>
</dbReference>
<evidence type="ECO:0000259" key="1">
    <source>
        <dbReference type="Pfam" id="PF08241"/>
    </source>
</evidence>
<name>A0A5N7D5D9_9EURO</name>
<gene>
    <name evidence="2" type="ORF">BDV37DRAFT_273490</name>
</gene>
<evidence type="ECO:0000313" key="3">
    <source>
        <dbReference type="Proteomes" id="UP000325579"/>
    </source>
</evidence>
<keyword evidence="3" id="KW-1185">Reference proteome</keyword>